<dbReference type="Proteomes" id="UP000488936">
    <property type="component" value="Unassembled WGS sequence"/>
</dbReference>
<evidence type="ECO:0000313" key="3">
    <source>
        <dbReference type="Proteomes" id="UP000488936"/>
    </source>
</evidence>
<comment type="caution">
    <text evidence="2">The sequence shown here is derived from an EMBL/GenBank/DDBJ whole genome shotgun (WGS) entry which is preliminary data.</text>
</comment>
<feature type="domain" description="DUF7507" evidence="1">
    <location>
        <begin position="261"/>
        <end position="346"/>
    </location>
</feature>
<gene>
    <name evidence="2" type="ORF">GJV77_07305</name>
</gene>
<protein>
    <recommendedName>
        <fullName evidence="1">DUF7507 domain-containing protein</fullName>
    </recommendedName>
</protein>
<name>A0A7K1GMW7_9FLAO</name>
<dbReference type="AlphaFoldDB" id="A0A7K1GMW7"/>
<reference evidence="2 3" key="1">
    <citation type="journal article" date="2006" name="Int. J. Syst. Evol. Microbiol.">
        <title>Myroides pelagicus sp. nov., isolated from seawater in Thailand.</title>
        <authorList>
            <person name="Yoon J."/>
            <person name="Maneerat S."/>
            <person name="Kawai F."/>
            <person name="Yokota A."/>
        </authorList>
    </citation>
    <scope>NUCLEOTIDE SEQUENCE [LARGE SCALE GENOMIC DNA]</scope>
    <source>
        <strain evidence="2 3">SM1T</strain>
    </source>
</reference>
<dbReference type="Pfam" id="PF24346">
    <property type="entry name" value="DUF7507"/>
    <property type="match status" value="1"/>
</dbReference>
<sequence length="346" mass="37432">MKKNTKQQFKLLVWLFALAILYITPSYSQGVDCKIPAGAIRLTESHSTLESGKTYVAYEDVELLSAQIIIESGATLYVTTGVVVQGDGNMIMNGGTINICEHAGFFFRGSVGLGAHGSDKDAIVNVGSYSFFSINGSLMQENTVPHNSTIAKGVAQIRLSDGAHFNVCSTFTQRAILYPLIKYIGKGNNRASVVTRAQVSGVDGATMSDSPMVNWFAFSSISEVVPDKALLCKEPSQCKDVWPEGLIAEIEGLCGDTGQTSPKVSLTKVGEFVSTDANGGFASVGEKVKYTFMVKNTGTSNLPSVILADKMLPYNYEFVLVNGDINQNNILETDEEWTYELTYLLT</sequence>
<dbReference type="InterPro" id="IPR055354">
    <property type="entry name" value="DUF7507"/>
</dbReference>
<dbReference type="OrthoDB" id="5726170at2"/>
<dbReference type="EMBL" id="WMJY01000013">
    <property type="protein sequence ID" value="MTH29723.1"/>
    <property type="molecule type" value="Genomic_DNA"/>
</dbReference>
<evidence type="ECO:0000313" key="2">
    <source>
        <dbReference type="EMBL" id="MTH29723.1"/>
    </source>
</evidence>
<organism evidence="2 3">
    <name type="scientific">Myroides pelagicus</name>
    <dbReference type="NCBI Taxonomy" id="270914"/>
    <lineage>
        <taxon>Bacteria</taxon>
        <taxon>Pseudomonadati</taxon>
        <taxon>Bacteroidota</taxon>
        <taxon>Flavobacteriia</taxon>
        <taxon>Flavobacteriales</taxon>
        <taxon>Flavobacteriaceae</taxon>
        <taxon>Myroides</taxon>
    </lineage>
</organism>
<evidence type="ECO:0000259" key="1">
    <source>
        <dbReference type="Pfam" id="PF24346"/>
    </source>
</evidence>
<proteinExistence type="predicted"/>
<keyword evidence="3" id="KW-1185">Reference proteome</keyword>
<accession>A0A7K1GMW7</accession>
<dbReference type="RefSeq" id="WP_155035719.1">
    <property type="nucleotide sequence ID" value="NZ_JBHTIG010000014.1"/>
</dbReference>
<dbReference type="NCBIfam" id="TIGR01451">
    <property type="entry name" value="B_ant_repeat"/>
    <property type="match status" value="1"/>
</dbReference>
<dbReference type="InterPro" id="IPR047589">
    <property type="entry name" value="DUF11_rpt"/>
</dbReference>